<keyword evidence="2" id="KW-0479">Metal-binding</keyword>
<evidence type="ECO:0000313" key="7">
    <source>
        <dbReference type="Proteomes" id="UP000321523"/>
    </source>
</evidence>
<evidence type="ECO:0008006" key="8">
    <source>
        <dbReference type="Google" id="ProtNLM"/>
    </source>
</evidence>
<sequence length="297" mass="31323">MHKKTHLHSIARAAALSGLLLCGSAMPSIAASGHEGHGEGVPAEKPEGGHGSGYGAHGGWPEPGTLGGDFSLTDHTGRKVTLEDFKGKATAFYFGYTQCGDICPIIGTKLGMAADLLGDKADQVNIAMVSVDDRNDGPEQLAAFVAKQHPRLIGLSGTRKEIYDVAARYRVRRDYVAQNQVAKEGHQQESAGASASEESHGGHGGHGGHATPAAPPEHEQAPVPRTQAAVAGTDAAPGKRILIRSASDDATRLHNMAMAHTTHIYLLNRNGQVVRYIYPSLTPEQLAKRLSDLIQDG</sequence>
<evidence type="ECO:0000256" key="2">
    <source>
        <dbReference type="PIRSR" id="PIRSR603782-1"/>
    </source>
</evidence>
<dbReference type="PANTHER" id="PTHR12151:SF25">
    <property type="entry name" value="LINALOOL DEHYDRATASE_ISOMERASE DOMAIN-CONTAINING PROTEIN"/>
    <property type="match status" value="1"/>
</dbReference>
<dbReference type="SUPFAM" id="SSF52833">
    <property type="entry name" value="Thioredoxin-like"/>
    <property type="match status" value="2"/>
</dbReference>
<gene>
    <name evidence="6" type="ORF">SAE02_39310</name>
</gene>
<feature type="compositionally biased region" description="Gly residues" evidence="4">
    <location>
        <begin position="49"/>
        <end position="58"/>
    </location>
</feature>
<accession>A0A512DTI7</accession>
<keyword evidence="7" id="KW-1185">Reference proteome</keyword>
<feature type="compositionally biased region" description="Basic and acidic residues" evidence="4">
    <location>
        <begin position="34"/>
        <end position="48"/>
    </location>
</feature>
<dbReference type="Pfam" id="PF02630">
    <property type="entry name" value="SCO1-SenC"/>
    <property type="match status" value="1"/>
</dbReference>
<dbReference type="GO" id="GO:0046872">
    <property type="term" value="F:metal ion binding"/>
    <property type="evidence" value="ECO:0007669"/>
    <property type="project" value="UniProtKB-KW"/>
</dbReference>
<evidence type="ECO:0000256" key="1">
    <source>
        <dbReference type="ARBA" id="ARBA00010996"/>
    </source>
</evidence>
<evidence type="ECO:0000313" key="6">
    <source>
        <dbReference type="EMBL" id="GEO39783.1"/>
    </source>
</evidence>
<evidence type="ECO:0000256" key="4">
    <source>
        <dbReference type="SAM" id="MobiDB-lite"/>
    </source>
</evidence>
<keyword evidence="2" id="KW-0186">Copper</keyword>
<comment type="caution">
    <text evidence="6">The sequence shown here is derived from an EMBL/GenBank/DDBJ whole genome shotgun (WGS) entry which is preliminary data.</text>
</comment>
<feature type="chain" id="PRO_5021928814" description="Thioredoxin domain-containing protein" evidence="5">
    <location>
        <begin position="31"/>
        <end position="297"/>
    </location>
</feature>
<reference evidence="6 7" key="1">
    <citation type="submission" date="2019-07" db="EMBL/GenBank/DDBJ databases">
        <title>Whole genome shotgun sequence of Skermanella aerolata NBRC 106429.</title>
        <authorList>
            <person name="Hosoyama A."/>
            <person name="Uohara A."/>
            <person name="Ohji S."/>
            <person name="Ichikawa N."/>
        </authorList>
    </citation>
    <scope>NUCLEOTIDE SEQUENCE [LARGE SCALE GENOMIC DNA]</scope>
    <source>
        <strain evidence="6 7">NBRC 106429</strain>
    </source>
</reference>
<evidence type="ECO:0000256" key="5">
    <source>
        <dbReference type="SAM" id="SignalP"/>
    </source>
</evidence>
<name>A0A512DTI7_9PROT</name>
<proteinExistence type="inferred from homology"/>
<feature type="binding site" evidence="2">
    <location>
        <position position="103"/>
    </location>
    <ligand>
        <name>Cu cation</name>
        <dbReference type="ChEBI" id="CHEBI:23378"/>
    </ligand>
</feature>
<dbReference type="InterPro" id="IPR003782">
    <property type="entry name" value="SCO1/SenC"/>
</dbReference>
<dbReference type="AlphaFoldDB" id="A0A512DTI7"/>
<organism evidence="6 7">
    <name type="scientific">Skermanella aerolata</name>
    <dbReference type="NCBI Taxonomy" id="393310"/>
    <lineage>
        <taxon>Bacteria</taxon>
        <taxon>Pseudomonadati</taxon>
        <taxon>Pseudomonadota</taxon>
        <taxon>Alphaproteobacteria</taxon>
        <taxon>Rhodospirillales</taxon>
        <taxon>Azospirillaceae</taxon>
        <taxon>Skermanella</taxon>
    </lineage>
</organism>
<feature type="signal peptide" evidence="5">
    <location>
        <begin position="1"/>
        <end position="30"/>
    </location>
</feature>
<dbReference type="OrthoDB" id="9790194at2"/>
<comment type="similarity">
    <text evidence="1">Belongs to the SCO1/2 family.</text>
</comment>
<keyword evidence="5" id="KW-0732">Signal</keyword>
<dbReference type="PANTHER" id="PTHR12151">
    <property type="entry name" value="ELECTRON TRANSPORT PROTIN SCO1/SENC FAMILY MEMBER"/>
    <property type="match status" value="1"/>
</dbReference>
<feature type="binding site" evidence="2">
    <location>
        <position position="99"/>
    </location>
    <ligand>
        <name>Cu cation</name>
        <dbReference type="ChEBI" id="CHEBI:23378"/>
    </ligand>
</feature>
<dbReference type="InterPro" id="IPR036249">
    <property type="entry name" value="Thioredoxin-like_sf"/>
</dbReference>
<dbReference type="Proteomes" id="UP000321523">
    <property type="component" value="Unassembled WGS sequence"/>
</dbReference>
<feature type="disulfide bond" description="Redox-active" evidence="3">
    <location>
        <begin position="99"/>
        <end position="103"/>
    </location>
</feature>
<evidence type="ECO:0000256" key="3">
    <source>
        <dbReference type="PIRSR" id="PIRSR603782-2"/>
    </source>
</evidence>
<protein>
    <recommendedName>
        <fullName evidence="8">Thioredoxin domain-containing protein</fullName>
    </recommendedName>
</protein>
<dbReference type="EMBL" id="BJYZ01000018">
    <property type="protein sequence ID" value="GEO39783.1"/>
    <property type="molecule type" value="Genomic_DNA"/>
</dbReference>
<dbReference type="RefSeq" id="WP_052831352.1">
    <property type="nucleotide sequence ID" value="NZ_BJYZ01000018.1"/>
</dbReference>
<keyword evidence="3" id="KW-1015">Disulfide bond</keyword>
<dbReference type="CDD" id="cd02968">
    <property type="entry name" value="SCO"/>
    <property type="match status" value="1"/>
</dbReference>
<feature type="region of interest" description="Disordered" evidence="4">
    <location>
        <begin position="32"/>
        <end position="60"/>
    </location>
</feature>
<dbReference type="Gene3D" id="3.40.30.10">
    <property type="entry name" value="Glutaredoxin"/>
    <property type="match status" value="1"/>
</dbReference>
<feature type="region of interest" description="Disordered" evidence="4">
    <location>
        <begin position="180"/>
        <end position="236"/>
    </location>
</feature>